<feature type="transmembrane region" description="Helical" evidence="8">
    <location>
        <begin position="7"/>
        <end position="28"/>
    </location>
</feature>
<evidence type="ECO:0000256" key="3">
    <source>
        <dbReference type="ARBA" id="ARBA00022448"/>
    </source>
</evidence>
<evidence type="ECO:0000313" key="9">
    <source>
        <dbReference type="EMBL" id="QRG65873.1"/>
    </source>
</evidence>
<dbReference type="Gene3D" id="1.20.1740.10">
    <property type="entry name" value="Amino acid/polyamine transporter I"/>
    <property type="match status" value="1"/>
</dbReference>
<protein>
    <submittedName>
        <fullName evidence="9">Endospore germination permease</fullName>
    </submittedName>
</protein>
<comment type="subcellular location">
    <subcellularLocation>
        <location evidence="1">Membrane</location>
        <topology evidence="1">Multi-pass membrane protein</topology>
    </subcellularLocation>
</comment>
<evidence type="ECO:0000256" key="8">
    <source>
        <dbReference type="SAM" id="Phobius"/>
    </source>
</evidence>
<dbReference type="Proteomes" id="UP000596248">
    <property type="component" value="Chromosome"/>
</dbReference>
<evidence type="ECO:0000256" key="1">
    <source>
        <dbReference type="ARBA" id="ARBA00004141"/>
    </source>
</evidence>
<organism evidence="9 10">
    <name type="scientific">Brevibacillus choshinensis</name>
    <dbReference type="NCBI Taxonomy" id="54911"/>
    <lineage>
        <taxon>Bacteria</taxon>
        <taxon>Bacillati</taxon>
        <taxon>Bacillota</taxon>
        <taxon>Bacilli</taxon>
        <taxon>Bacillales</taxon>
        <taxon>Paenibacillaceae</taxon>
        <taxon>Brevibacillus</taxon>
    </lineage>
</organism>
<accession>A0ABX7FJB8</accession>
<sequence>MKVPQKITVIQAVTILVSTIIGVGVLPLPLFTVRTAGSGAPFVTLLGVCLAFVGLWVITLLGKRFPSKTIILYSEEIIGKWLARIGSFLVIAFFAVLTSLTAREFGEVVVTSVLKSTPVEVTVIVMLLLATISTRSDIFTFAYFHQFYFPFLLFPVIVIVSLSLKNAEIINLLPVWGNEQKDLMMGVFTVAALFQGSFVLTMVIPAMRNPDRVMKASVLAMLITGGLYVTIVVATVGLFGAEEIKKLLWPTLELAKATSLPANILERLDAAFLTVWVTAVFTTLFSSYYLTIHSMSKLFRLRDHRMFSFFLLPFVFIVAMIPQNILQMYDIIESVSRTGLVITIIYPGILLIVAVIRGKREDRNEDKAMDKPS</sequence>
<feature type="transmembrane region" description="Helical" evidence="8">
    <location>
        <begin position="218"/>
        <end position="241"/>
    </location>
</feature>
<evidence type="ECO:0000256" key="2">
    <source>
        <dbReference type="ARBA" id="ARBA00007998"/>
    </source>
</evidence>
<keyword evidence="7 8" id="KW-0472">Membrane</keyword>
<evidence type="ECO:0000256" key="4">
    <source>
        <dbReference type="ARBA" id="ARBA00022544"/>
    </source>
</evidence>
<keyword evidence="6 8" id="KW-1133">Transmembrane helix</keyword>
<feature type="transmembrane region" description="Helical" evidence="8">
    <location>
        <begin position="141"/>
        <end position="163"/>
    </location>
</feature>
<keyword evidence="3" id="KW-0813">Transport</keyword>
<name>A0ABX7FJB8_BRECH</name>
<dbReference type="InterPro" id="IPR004761">
    <property type="entry name" value="Spore_GerAB"/>
</dbReference>
<keyword evidence="10" id="KW-1185">Reference proteome</keyword>
<feature type="transmembrane region" description="Helical" evidence="8">
    <location>
        <begin position="304"/>
        <end position="326"/>
    </location>
</feature>
<feature type="transmembrane region" description="Helical" evidence="8">
    <location>
        <begin position="81"/>
        <end position="102"/>
    </location>
</feature>
<evidence type="ECO:0000256" key="7">
    <source>
        <dbReference type="ARBA" id="ARBA00023136"/>
    </source>
</evidence>
<dbReference type="Pfam" id="PF03845">
    <property type="entry name" value="Spore_permease"/>
    <property type="match status" value="1"/>
</dbReference>
<evidence type="ECO:0000256" key="6">
    <source>
        <dbReference type="ARBA" id="ARBA00022989"/>
    </source>
</evidence>
<keyword evidence="5 8" id="KW-0812">Transmembrane</keyword>
<feature type="transmembrane region" description="Helical" evidence="8">
    <location>
        <begin position="338"/>
        <end position="356"/>
    </location>
</feature>
<dbReference type="PANTHER" id="PTHR34975:SF2">
    <property type="entry name" value="SPORE GERMINATION PROTEIN A2"/>
    <property type="match status" value="1"/>
</dbReference>
<feature type="transmembrane region" description="Helical" evidence="8">
    <location>
        <begin position="108"/>
        <end position="129"/>
    </location>
</feature>
<dbReference type="NCBIfam" id="TIGR00912">
    <property type="entry name" value="2A0309"/>
    <property type="match status" value="1"/>
</dbReference>
<dbReference type="PANTHER" id="PTHR34975">
    <property type="entry name" value="SPORE GERMINATION PROTEIN A2"/>
    <property type="match status" value="1"/>
</dbReference>
<reference evidence="9 10" key="1">
    <citation type="submission" date="2021-01" db="EMBL/GenBank/DDBJ databases">
        <title>Identification of strong promoters based on the transcriptome of Brevibacillus choshinensis.</title>
        <authorList>
            <person name="Yao D."/>
            <person name="Zhang K."/>
            <person name="Wu J."/>
        </authorList>
    </citation>
    <scope>NUCLEOTIDE SEQUENCE [LARGE SCALE GENOMIC DNA]</scope>
    <source>
        <strain evidence="9 10">HPD31-SP3</strain>
    </source>
</reference>
<evidence type="ECO:0000256" key="5">
    <source>
        <dbReference type="ARBA" id="ARBA00022692"/>
    </source>
</evidence>
<comment type="similarity">
    <text evidence="2">Belongs to the amino acid-polyamine-organocation (APC) superfamily. Spore germination protein (SGP) (TC 2.A.3.9) family.</text>
</comment>
<dbReference type="EMBL" id="CP069127">
    <property type="protein sequence ID" value="QRG65873.1"/>
    <property type="molecule type" value="Genomic_DNA"/>
</dbReference>
<feature type="transmembrane region" description="Helical" evidence="8">
    <location>
        <begin position="40"/>
        <end position="61"/>
    </location>
</feature>
<feature type="transmembrane region" description="Helical" evidence="8">
    <location>
        <begin position="270"/>
        <end position="292"/>
    </location>
</feature>
<feature type="transmembrane region" description="Helical" evidence="8">
    <location>
        <begin position="183"/>
        <end position="206"/>
    </location>
</feature>
<keyword evidence="4" id="KW-0309">Germination</keyword>
<dbReference type="RefSeq" id="WP_203352943.1">
    <property type="nucleotide sequence ID" value="NZ_CP069127.1"/>
</dbReference>
<proteinExistence type="inferred from homology"/>
<evidence type="ECO:0000313" key="10">
    <source>
        <dbReference type="Proteomes" id="UP000596248"/>
    </source>
</evidence>
<gene>
    <name evidence="9" type="ORF">JNE38_20110</name>
</gene>